<dbReference type="InterPro" id="IPR000073">
    <property type="entry name" value="AB_hydrolase_1"/>
</dbReference>
<keyword evidence="3" id="KW-1185">Reference proteome</keyword>
<proteinExistence type="predicted"/>
<dbReference type="PANTHER" id="PTHR43433:SF5">
    <property type="entry name" value="AB HYDROLASE-1 DOMAIN-CONTAINING PROTEIN"/>
    <property type="match status" value="1"/>
</dbReference>
<evidence type="ECO:0000313" key="3">
    <source>
        <dbReference type="Proteomes" id="UP000253740"/>
    </source>
</evidence>
<evidence type="ECO:0000313" key="2">
    <source>
        <dbReference type="EMBL" id="GAP66401.1"/>
    </source>
</evidence>
<sequence length="274" mass="30091">MNASIGKAPKTCGYAPVNGLKMYYEIEGSGSPLVYIPHAFGFAGLHSFPALVRSHAVITPDLQGHGRTADIPERPLSLQQHAEDVVALLRHLGIAKADFFGCSYGGGIATLIAVRHPGMAGRVATYGATFGPPEVAHDPEMLRFDQPPTHDSRAHQFNRDSYRQVAPDPDHWPRIWDKVAGMRWEGFSNEELASIESPFLIALGDHDFVRLEHAVETFRRIPDAELAVIPDAGHFAPLSEPEKVIPVIEHFLEKPGRRLPLATAAMGYRPGETR</sequence>
<dbReference type="RefSeq" id="WP_062537001.1">
    <property type="nucleotide sequence ID" value="NZ_DF970204.1"/>
</dbReference>
<dbReference type="Pfam" id="PF12697">
    <property type="entry name" value="Abhydrolase_6"/>
    <property type="match status" value="1"/>
</dbReference>
<reference evidence="2" key="1">
    <citation type="submission" date="2015-08" db="EMBL/GenBank/DDBJ databases">
        <title>Complete DNA Sequence of Pseudomonas syringae pv. actinidiae, the Causal Agent of Kiwifruit Canker Disease.</title>
        <authorList>
            <person name="Rikkerink E.H.A."/>
            <person name="Fineran P.C."/>
        </authorList>
    </citation>
    <scope>NUCLEOTIDE SEQUENCE</scope>
    <source>
        <strain evidence="2">SkMP5</strain>
    </source>
</reference>
<protein>
    <recommendedName>
        <fullName evidence="1">AB hydrolase-1 domain-containing protein</fullName>
    </recommendedName>
</protein>
<name>A0A0K8QNV9_9GAMM</name>
<dbReference type="AlphaFoldDB" id="A0A0K8QNV9"/>
<organism evidence="2">
    <name type="scientific">Mizugakiibacter sediminis</name>
    <dbReference type="NCBI Taxonomy" id="1475481"/>
    <lineage>
        <taxon>Bacteria</taxon>
        <taxon>Pseudomonadati</taxon>
        <taxon>Pseudomonadota</taxon>
        <taxon>Gammaproteobacteria</taxon>
        <taxon>Lysobacterales</taxon>
        <taxon>Rhodanobacteraceae</taxon>
        <taxon>Mizugakiibacter</taxon>
    </lineage>
</organism>
<evidence type="ECO:0000259" key="1">
    <source>
        <dbReference type="Pfam" id="PF12697"/>
    </source>
</evidence>
<dbReference type="Proteomes" id="UP000253740">
    <property type="component" value="Unassembled WGS sequence"/>
</dbReference>
<dbReference type="EMBL" id="DF970204">
    <property type="protein sequence ID" value="GAP66401.1"/>
    <property type="molecule type" value="Genomic_DNA"/>
</dbReference>
<dbReference type="STRING" id="1475481.GCA_000953855_01741"/>
<gene>
    <name evidence="2" type="ORF">MBSD_n1708</name>
</gene>
<dbReference type="InterPro" id="IPR050471">
    <property type="entry name" value="AB_hydrolase"/>
</dbReference>
<dbReference type="Gene3D" id="3.40.50.1820">
    <property type="entry name" value="alpha/beta hydrolase"/>
    <property type="match status" value="1"/>
</dbReference>
<dbReference type="PANTHER" id="PTHR43433">
    <property type="entry name" value="HYDROLASE, ALPHA/BETA FOLD FAMILY PROTEIN"/>
    <property type="match status" value="1"/>
</dbReference>
<dbReference type="OrthoDB" id="9779853at2"/>
<dbReference type="SUPFAM" id="SSF53474">
    <property type="entry name" value="alpha/beta-Hydrolases"/>
    <property type="match status" value="1"/>
</dbReference>
<dbReference type="InterPro" id="IPR029058">
    <property type="entry name" value="AB_hydrolase_fold"/>
</dbReference>
<feature type="domain" description="AB hydrolase-1" evidence="1">
    <location>
        <begin position="39"/>
        <end position="245"/>
    </location>
</feature>
<accession>A0A0K8QNV9</accession>